<dbReference type="EMBL" id="FCNW02000027">
    <property type="protein sequence ID" value="SAL52592.1"/>
    <property type="molecule type" value="Genomic_DNA"/>
</dbReference>
<dbReference type="AlphaFoldDB" id="A0A158I7M1"/>
<dbReference type="Pfam" id="PF10001">
    <property type="entry name" value="DUF2242"/>
    <property type="match status" value="1"/>
</dbReference>
<dbReference type="OrthoDB" id="8588389at2"/>
<accession>A0A158I7M1</accession>
<proteinExistence type="predicted"/>
<name>A0A158I7M1_9BURK</name>
<dbReference type="STRING" id="326474.AWB65_04354"/>
<evidence type="ECO:0000313" key="3">
    <source>
        <dbReference type="Proteomes" id="UP000054977"/>
    </source>
</evidence>
<keyword evidence="2" id="KW-0449">Lipoprotein</keyword>
<evidence type="ECO:0000313" key="2">
    <source>
        <dbReference type="EMBL" id="SAL52592.1"/>
    </source>
</evidence>
<evidence type="ECO:0000256" key="1">
    <source>
        <dbReference type="SAM" id="SignalP"/>
    </source>
</evidence>
<feature type="signal peptide" evidence="1">
    <location>
        <begin position="1"/>
        <end position="15"/>
    </location>
</feature>
<reference evidence="2" key="1">
    <citation type="submission" date="2016-01" db="EMBL/GenBank/DDBJ databases">
        <authorList>
            <person name="Peeters C."/>
        </authorList>
    </citation>
    <scope>NUCLEOTIDE SEQUENCE [LARGE SCALE GENOMIC DNA]</scope>
    <source>
        <strain evidence="2">LMG 22934</strain>
    </source>
</reference>
<dbReference type="InterPro" id="IPR018718">
    <property type="entry name" value="DUF2242"/>
</dbReference>
<organism evidence="2 3">
    <name type="scientific">Caballeronia humi</name>
    <dbReference type="NCBI Taxonomy" id="326474"/>
    <lineage>
        <taxon>Bacteria</taxon>
        <taxon>Pseudomonadati</taxon>
        <taxon>Pseudomonadota</taxon>
        <taxon>Betaproteobacteria</taxon>
        <taxon>Burkholderiales</taxon>
        <taxon>Burkholderiaceae</taxon>
        <taxon>Caballeronia</taxon>
    </lineage>
</organism>
<gene>
    <name evidence="2" type="ORF">AWB65_04354</name>
</gene>
<dbReference type="Proteomes" id="UP000054977">
    <property type="component" value="Unassembled WGS sequence"/>
</dbReference>
<dbReference type="RefSeq" id="WP_087669110.1">
    <property type="nucleotide sequence ID" value="NZ_FCNW02000027.1"/>
</dbReference>
<feature type="chain" id="PRO_5012836749" evidence="1">
    <location>
        <begin position="16"/>
        <end position="240"/>
    </location>
</feature>
<keyword evidence="3" id="KW-1185">Reference proteome</keyword>
<sequence>MRPRLSLLLPLLALAACASKDATQAPSYQQELFSTGPSPYARNFDAPASEACEAARRALLSQGFMTTLAQPDTVDANKNFQPSSEKHVVVSFHVVCTPGENATNTSIAYVNAVQDGYALKKSDTSASVGLSVLGSLSLPIRSNSDAMVKISSETVPAGKFYERFFTLMSHYLHTVPRSSPVLGDDIKTRTLAPSLILTLPELTPTSIVVQAPAAAATAIRASDAIAASAPVAASSPTTAQ</sequence>
<comment type="caution">
    <text evidence="2">The sequence shown here is derived from an EMBL/GenBank/DDBJ whole genome shotgun (WGS) entry which is preliminary data.</text>
</comment>
<keyword evidence="1" id="KW-0732">Signal</keyword>
<dbReference type="PROSITE" id="PS51257">
    <property type="entry name" value="PROKAR_LIPOPROTEIN"/>
    <property type="match status" value="1"/>
</dbReference>
<protein>
    <submittedName>
        <fullName evidence="2">Lipoprotein</fullName>
    </submittedName>
</protein>